<keyword evidence="3" id="KW-1185">Reference proteome</keyword>
<keyword evidence="1" id="KW-0812">Transmembrane</keyword>
<protein>
    <submittedName>
        <fullName evidence="2">Phospholipid scramblase 1</fullName>
    </submittedName>
</protein>
<evidence type="ECO:0000313" key="2">
    <source>
        <dbReference type="EMBL" id="KAK6523155.1"/>
    </source>
</evidence>
<gene>
    <name evidence="2" type="primary">PLS1_1</name>
    <name evidence="2" type="ORF">TWF694_006050</name>
</gene>
<dbReference type="AlphaFoldDB" id="A0AAV9WR18"/>
<dbReference type="Proteomes" id="UP001365542">
    <property type="component" value="Unassembled WGS sequence"/>
</dbReference>
<organism evidence="2 3">
    <name type="scientific">Orbilia ellipsospora</name>
    <dbReference type="NCBI Taxonomy" id="2528407"/>
    <lineage>
        <taxon>Eukaryota</taxon>
        <taxon>Fungi</taxon>
        <taxon>Dikarya</taxon>
        <taxon>Ascomycota</taxon>
        <taxon>Pezizomycotina</taxon>
        <taxon>Orbiliomycetes</taxon>
        <taxon>Orbiliales</taxon>
        <taxon>Orbiliaceae</taxon>
        <taxon>Orbilia</taxon>
    </lineage>
</organism>
<feature type="transmembrane region" description="Helical" evidence="1">
    <location>
        <begin position="7"/>
        <end position="24"/>
    </location>
</feature>
<keyword evidence="1" id="KW-1133">Transmembrane helix</keyword>
<reference evidence="2 3" key="1">
    <citation type="submission" date="2019-10" db="EMBL/GenBank/DDBJ databases">
        <authorList>
            <person name="Palmer J.M."/>
        </authorList>
    </citation>
    <scope>NUCLEOTIDE SEQUENCE [LARGE SCALE GENOMIC DNA]</scope>
    <source>
        <strain evidence="2 3">TWF694</strain>
    </source>
</reference>
<sequence length="140" mass="16019">MRVHGWLLFICAVDTLILGLVIWFNTLDEITLISKAWDDVGPLVQTLLQEKFDCCGYLSHMQPMFDPDETCLDALVSSEAIGCRDPIIAFLDEFYKTIFTLLFGVVALDVVMFCFAAMVLEHRKVVRRWKRIDAKNAQTI</sequence>
<evidence type="ECO:0000256" key="1">
    <source>
        <dbReference type="SAM" id="Phobius"/>
    </source>
</evidence>
<comment type="caution">
    <text evidence="2">The sequence shown here is derived from an EMBL/GenBank/DDBJ whole genome shotgun (WGS) entry which is preliminary data.</text>
</comment>
<feature type="transmembrane region" description="Helical" evidence="1">
    <location>
        <begin position="98"/>
        <end position="120"/>
    </location>
</feature>
<keyword evidence="1" id="KW-0472">Membrane</keyword>
<evidence type="ECO:0000313" key="3">
    <source>
        <dbReference type="Proteomes" id="UP001365542"/>
    </source>
</evidence>
<proteinExistence type="predicted"/>
<dbReference type="EMBL" id="JAVHJO010000019">
    <property type="protein sequence ID" value="KAK6523155.1"/>
    <property type="molecule type" value="Genomic_DNA"/>
</dbReference>
<name>A0AAV9WR18_9PEZI</name>
<accession>A0AAV9WR18</accession>